<protein>
    <submittedName>
        <fullName evidence="3">Putative entry exclusion protein TrbK-alt</fullName>
    </submittedName>
</protein>
<feature type="region of interest" description="Disordered" evidence="1">
    <location>
        <begin position="80"/>
        <end position="143"/>
    </location>
</feature>
<dbReference type="InterPro" id="IPR027587">
    <property type="entry name" value="TrbK"/>
</dbReference>
<evidence type="ECO:0000256" key="1">
    <source>
        <dbReference type="SAM" id="MobiDB-lite"/>
    </source>
</evidence>
<name>A0A7G6U9Q9_9BRAD</name>
<accession>A0A7G6U9Q9</accession>
<gene>
    <name evidence="3" type="primary">trbK-alt</name>
    <name evidence="3" type="ORF">HB776_31330</name>
</gene>
<dbReference type="Proteomes" id="UP000515291">
    <property type="component" value="Chromosome"/>
</dbReference>
<evidence type="ECO:0000313" key="3">
    <source>
        <dbReference type="EMBL" id="QND75741.1"/>
    </source>
</evidence>
<dbReference type="NCBIfam" id="TIGR04360">
    <property type="entry name" value="other_trbK"/>
    <property type="match status" value="1"/>
</dbReference>
<dbReference type="AlphaFoldDB" id="A0A7G6U9Q9"/>
<reference evidence="4" key="1">
    <citation type="journal article" date="2020" name="Mol. Plant Microbe">
        <title>Rhizobial microsymbionts of the narrowly endemic Oxytropis species growing in Kamchatka are characterized by significant genetic diversity and possess a set of genes that are associated with T3SS and T6SS secretion systems and can affect the development of symbiosis.</title>
        <authorList>
            <person name="Safronova V."/>
            <person name="Guro P."/>
            <person name="Sazanova A."/>
            <person name="Kuznetsova I."/>
            <person name="Belimov A."/>
            <person name="Yakubov V."/>
            <person name="Chirak E."/>
            <person name="Afonin A."/>
            <person name="Gogolev Y."/>
            <person name="Andronov E."/>
            <person name="Tikhonovich I."/>
        </authorList>
    </citation>
    <scope>NUCLEOTIDE SEQUENCE [LARGE SCALE GENOMIC DNA]</scope>
    <source>
        <strain evidence="4">581</strain>
    </source>
</reference>
<sequence length="143" mass="15646">MFSRVAVVIAAGVTMLVAACAIQLRGDNDETASNPAAPQSTGTLEPSLTRCRTVRPEQTASYDYCRRIWAENRRRFFGQKGGAMAPAGSDALSSQPSELPPKDQSRMPQGYPRATERLSGRKENVHSSNRIRDHICFPPPRSG</sequence>
<dbReference type="KEGG" id="trb:HB776_31330"/>
<dbReference type="EMBL" id="CP050292">
    <property type="protein sequence ID" value="QND75741.1"/>
    <property type="molecule type" value="Genomic_DNA"/>
</dbReference>
<feature type="compositionally biased region" description="Basic and acidic residues" evidence="1">
    <location>
        <begin position="114"/>
        <end position="135"/>
    </location>
</feature>
<evidence type="ECO:0000313" key="4">
    <source>
        <dbReference type="Proteomes" id="UP000515291"/>
    </source>
</evidence>
<feature type="region of interest" description="Disordered" evidence="1">
    <location>
        <begin position="28"/>
        <end position="47"/>
    </location>
</feature>
<evidence type="ECO:0000256" key="2">
    <source>
        <dbReference type="SAM" id="SignalP"/>
    </source>
</evidence>
<feature type="compositionally biased region" description="Polar residues" evidence="1">
    <location>
        <begin position="31"/>
        <end position="46"/>
    </location>
</feature>
<feature type="chain" id="PRO_5028897446" evidence="2">
    <location>
        <begin position="19"/>
        <end position="143"/>
    </location>
</feature>
<dbReference type="Pfam" id="PF20084">
    <property type="entry name" value="TrbK"/>
    <property type="match status" value="1"/>
</dbReference>
<feature type="signal peptide" evidence="2">
    <location>
        <begin position="1"/>
        <end position="18"/>
    </location>
</feature>
<keyword evidence="2" id="KW-0732">Signal</keyword>
<proteinExistence type="predicted"/>
<organism evidence="3 4">
    <name type="scientific">Tardiphaga robiniae</name>
    <dbReference type="NCBI Taxonomy" id="943830"/>
    <lineage>
        <taxon>Bacteria</taxon>
        <taxon>Pseudomonadati</taxon>
        <taxon>Pseudomonadota</taxon>
        <taxon>Alphaproteobacteria</taxon>
        <taxon>Hyphomicrobiales</taxon>
        <taxon>Nitrobacteraceae</taxon>
        <taxon>Tardiphaga</taxon>
    </lineage>
</organism>
<dbReference type="RefSeq" id="WP_184520274.1">
    <property type="nucleotide sequence ID" value="NZ_CP050292.1"/>
</dbReference>
<dbReference type="PROSITE" id="PS51257">
    <property type="entry name" value="PROKAR_LIPOPROTEIN"/>
    <property type="match status" value="1"/>
</dbReference>